<dbReference type="Proteomes" id="UP000052023">
    <property type="component" value="Unassembled WGS sequence"/>
</dbReference>
<gene>
    <name evidence="1" type="ORF">CQ13_29385</name>
</gene>
<name>A0A0R3MQA1_9BRAD</name>
<evidence type="ECO:0000313" key="1">
    <source>
        <dbReference type="EMBL" id="KRR22372.1"/>
    </source>
</evidence>
<dbReference type="OrthoDB" id="159745at2"/>
<proteinExistence type="predicted"/>
<sequence>MADKTNFTKEEWTLLLESPMIAGMAVTAADPSGLWGLLKESFAGGTALTQAITGANTNALVKAVVTEFSNSEGRSAARDGLKAKFAASQPSDLKLKAIGSLRQVSALLDAKAPDDAAAFKAWLRQISQSTAEAASEGGGLFGIGGVQVSDAEKATLTEISTALGS</sequence>
<evidence type="ECO:0000313" key="2">
    <source>
        <dbReference type="Proteomes" id="UP000052023"/>
    </source>
</evidence>
<protein>
    <submittedName>
        <fullName evidence="1">Uncharacterized protein</fullName>
    </submittedName>
</protein>
<keyword evidence="2" id="KW-1185">Reference proteome</keyword>
<dbReference type="EMBL" id="LLYA01000165">
    <property type="protein sequence ID" value="KRR22372.1"/>
    <property type="molecule type" value="Genomic_DNA"/>
</dbReference>
<dbReference type="AlphaFoldDB" id="A0A0R3MQA1"/>
<organism evidence="1 2">
    <name type="scientific">Bradyrhizobium retamae</name>
    <dbReference type="NCBI Taxonomy" id="1300035"/>
    <lineage>
        <taxon>Bacteria</taxon>
        <taxon>Pseudomonadati</taxon>
        <taxon>Pseudomonadota</taxon>
        <taxon>Alphaproteobacteria</taxon>
        <taxon>Hyphomicrobiales</taxon>
        <taxon>Nitrobacteraceae</taxon>
        <taxon>Bradyrhizobium</taxon>
    </lineage>
</organism>
<accession>A0A0R3MQA1</accession>
<reference evidence="1 2" key="1">
    <citation type="submission" date="2014-03" db="EMBL/GenBank/DDBJ databases">
        <title>Bradyrhizobium valentinum sp. nov., isolated from effective nodules of Lupinus mariae-josephae, a lupine endemic of basic-lime soils in Eastern Spain.</title>
        <authorList>
            <person name="Duran D."/>
            <person name="Rey L."/>
            <person name="Navarro A."/>
            <person name="Busquets A."/>
            <person name="Imperial J."/>
            <person name="Ruiz-Argueso T."/>
        </authorList>
    </citation>
    <scope>NUCLEOTIDE SEQUENCE [LARGE SCALE GENOMIC DNA]</scope>
    <source>
        <strain evidence="1 2">Ro19</strain>
    </source>
</reference>
<comment type="caution">
    <text evidence="1">The sequence shown here is derived from an EMBL/GenBank/DDBJ whole genome shotgun (WGS) entry which is preliminary data.</text>
</comment>
<dbReference type="RefSeq" id="WP_057845283.1">
    <property type="nucleotide sequence ID" value="NZ_LLYA01000165.1"/>
</dbReference>